<evidence type="ECO:0000256" key="1">
    <source>
        <dbReference type="SAM" id="MobiDB-lite"/>
    </source>
</evidence>
<evidence type="ECO:0000313" key="2">
    <source>
        <dbReference type="EMBL" id="ABC62313.1"/>
    </source>
</evidence>
<proteinExistence type="predicted"/>
<feature type="compositionally biased region" description="Polar residues" evidence="1">
    <location>
        <begin position="53"/>
        <end position="62"/>
    </location>
</feature>
<evidence type="ECO:0000313" key="3">
    <source>
        <dbReference type="Proteomes" id="UP000008808"/>
    </source>
</evidence>
<dbReference type="EMBL" id="CP000157">
    <property type="protein sequence ID" value="ABC62313.1"/>
    <property type="molecule type" value="Genomic_DNA"/>
</dbReference>
<feature type="compositionally biased region" description="Basic and acidic residues" evidence="1">
    <location>
        <begin position="15"/>
        <end position="26"/>
    </location>
</feature>
<reference evidence="3" key="1">
    <citation type="journal article" date="2009" name="J. Bacteriol.">
        <title>Complete genome sequence of Erythrobacter litoralis HTCC2594.</title>
        <authorList>
            <person name="Oh H.M."/>
            <person name="Giovannoni S.J."/>
            <person name="Ferriera S."/>
            <person name="Johnson J."/>
            <person name="Cho J.C."/>
        </authorList>
    </citation>
    <scope>NUCLEOTIDE SEQUENCE [LARGE SCALE GENOMIC DNA]</scope>
    <source>
        <strain evidence="3">HTCC2594</strain>
    </source>
</reference>
<accession>Q2NDC8</accession>
<keyword evidence="3" id="KW-1185">Reference proteome</keyword>
<dbReference type="STRING" id="314225.ELI_01105"/>
<feature type="compositionally biased region" description="Polar residues" evidence="1">
    <location>
        <begin position="1"/>
        <end position="10"/>
    </location>
</feature>
<dbReference type="HOGENOM" id="CLU_2897271_0_0_5"/>
<dbReference type="RefSeq" id="WP_011413189.1">
    <property type="nucleotide sequence ID" value="NC_007722.1"/>
</dbReference>
<name>Q2NDC8_ERYLH</name>
<gene>
    <name evidence="2" type="ordered locus">ELI_01105</name>
</gene>
<sequence length="62" mass="6723">MEDFSKTQTPGAHLATHDPKEGDLTPKEGSAADMNAAKPLVSWRNEETLGRPNRSSSRSGQE</sequence>
<organism evidence="2 3">
    <name type="scientific">Erythrobacter litoralis (strain HTCC2594)</name>
    <dbReference type="NCBI Taxonomy" id="314225"/>
    <lineage>
        <taxon>Bacteria</taxon>
        <taxon>Pseudomonadati</taxon>
        <taxon>Pseudomonadota</taxon>
        <taxon>Alphaproteobacteria</taxon>
        <taxon>Sphingomonadales</taxon>
        <taxon>Erythrobacteraceae</taxon>
        <taxon>Erythrobacter/Porphyrobacter group</taxon>
        <taxon>Erythrobacter</taxon>
    </lineage>
</organism>
<dbReference type="AlphaFoldDB" id="Q2NDC8"/>
<dbReference type="KEGG" id="eli:ELI_01105"/>
<protein>
    <submittedName>
        <fullName evidence="2">Uncharacterized protein</fullName>
    </submittedName>
</protein>
<feature type="region of interest" description="Disordered" evidence="1">
    <location>
        <begin position="1"/>
        <end position="62"/>
    </location>
</feature>
<dbReference type="Proteomes" id="UP000008808">
    <property type="component" value="Chromosome"/>
</dbReference>